<organism evidence="3 4">
    <name type="scientific">Oryza sativa subsp. japonica</name>
    <name type="common">Rice</name>
    <dbReference type="NCBI Taxonomy" id="39947"/>
    <lineage>
        <taxon>Eukaryota</taxon>
        <taxon>Viridiplantae</taxon>
        <taxon>Streptophyta</taxon>
        <taxon>Embryophyta</taxon>
        <taxon>Tracheophyta</taxon>
        <taxon>Spermatophyta</taxon>
        <taxon>Magnoliopsida</taxon>
        <taxon>Liliopsida</taxon>
        <taxon>Poales</taxon>
        <taxon>Poaceae</taxon>
        <taxon>BOP clade</taxon>
        <taxon>Oryzoideae</taxon>
        <taxon>Oryzeae</taxon>
        <taxon>Oryzinae</taxon>
        <taxon>Oryza</taxon>
        <taxon>Oryza sativa</taxon>
    </lineage>
</organism>
<evidence type="ECO:0000313" key="3">
    <source>
        <dbReference type="EMBL" id="BAD03580.1"/>
    </source>
</evidence>
<dbReference type="AlphaFoldDB" id="Q6Z1J2"/>
<name>Q6Z1J2_ORYSJ</name>
<proteinExistence type="predicted"/>
<dbReference type="EMBL" id="AP005416">
    <property type="protein sequence ID" value="BAD03580.1"/>
    <property type="molecule type" value="Genomic_DNA"/>
</dbReference>
<protein>
    <submittedName>
        <fullName evidence="3">Uncharacterized protein</fullName>
    </submittedName>
</protein>
<dbReference type="Proteomes" id="UP000000763">
    <property type="component" value="Chromosome 8"/>
</dbReference>
<evidence type="ECO:0000256" key="1">
    <source>
        <dbReference type="SAM" id="MobiDB-lite"/>
    </source>
</evidence>
<reference evidence="4" key="3">
    <citation type="journal article" date="2005" name="Nature">
        <title>The map-based sequence of the rice genome.</title>
        <authorList>
            <consortium name="International rice genome sequencing project (IRGSP)"/>
            <person name="Matsumoto T."/>
            <person name="Wu J."/>
            <person name="Kanamori H."/>
            <person name="Katayose Y."/>
            <person name="Fujisawa M."/>
            <person name="Namiki N."/>
            <person name="Mizuno H."/>
            <person name="Yamamoto K."/>
            <person name="Antonio B.A."/>
            <person name="Baba T."/>
            <person name="Sakata K."/>
            <person name="Nagamura Y."/>
            <person name="Aoki H."/>
            <person name="Arikawa K."/>
            <person name="Arita K."/>
            <person name="Bito T."/>
            <person name="Chiden Y."/>
            <person name="Fujitsuka N."/>
            <person name="Fukunaka R."/>
            <person name="Hamada M."/>
            <person name="Harada C."/>
            <person name="Hayashi A."/>
            <person name="Hijishita S."/>
            <person name="Honda M."/>
            <person name="Hosokawa S."/>
            <person name="Ichikawa Y."/>
            <person name="Idonuma A."/>
            <person name="Iijima M."/>
            <person name="Ikeda M."/>
            <person name="Ikeno M."/>
            <person name="Ito K."/>
            <person name="Ito S."/>
            <person name="Ito T."/>
            <person name="Ito Y."/>
            <person name="Ito Y."/>
            <person name="Iwabuchi A."/>
            <person name="Kamiya K."/>
            <person name="Karasawa W."/>
            <person name="Kurita K."/>
            <person name="Katagiri S."/>
            <person name="Kikuta A."/>
            <person name="Kobayashi H."/>
            <person name="Kobayashi N."/>
            <person name="Machita K."/>
            <person name="Maehara T."/>
            <person name="Masukawa M."/>
            <person name="Mizubayashi T."/>
            <person name="Mukai Y."/>
            <person name="Nagasaki H."/>
            <person name="Nagata Y."/>
            <person name="Naito S."/>
            <person name="Nakashima M."/>
            <person name="Nakama Y."/>
            <person name="Nakamichi Y."/>
            <person name="Nakamura M."/>
            <person name="Meguro A."/>
            <person name="Negishi M."/>
            <person name="Ohta I."/>
            <person name="Ohta T."/>
            <person name="Okamoto M."/>
            <person name="Ono N."/>
            <person name="Saji S."/>
            <person name="Sakaguchi M."/>
            <person name="Sakai K."/>
            <person name="Shibata M."/>
            <person name="Shimokawa T."/>
            <person name="Song J."/>
            <person name="Takazaki Y."/>
            <person name="Terasawa K."/>
            <person name="Tsugane M."/>
            <person name="Tsuji K."/>
            <person name="Ueda S."/>
            <person name="Waki K."/>
            <person name="Yamagata H."/>
            <person name="Yamamoto M."/>
            <person name="Yamamoto S."/>
            <person name="Yamane H."/>
            <person name="Yoshiki S."/>
            <person name="Yoshihara R."/>
            <person name="Yukawa K."/>
            <person name="Zhong H."/>
            <person name="Yano M."/>
            <person name="Yuan Q."/>
            <person name="Ouyang S."/>
            <person name="Liu J."/>
            <person name="Jones K.M."/>
            <person name="Gansberger K."/>
            <person name="Moffat K."/>
            <person name="Hill J."/>
            <person name="Bera J."/>
            <person name="Fadrosh D."/>
            <person name="Jin S."/>
            <person name="Johri S."/>
            <person name="Kim M."/>
            <person name="Overton L."/>
            <person name="Reardon M."/>
            <person name="Tsitrin T."/>
            <person name="Vuong H."/>
            <person name="Weaver B."/>
            <person name="Ciecko A."/>
            <person name="Tallon L."/>
            <person name="Jackson J."/>
            <person name="Pai G."/>
            <person name="Aken S.V."/>
            <person name="Utterback T."/>
            <person name="Reidmuller S."/>
            <person name="Feldblyum T."/>
            <person name="Hsiao J."/>
            <person name="Zismann V."/>
            <person name="Iobst S."/>
            <person name="de Vazeille A.R."/>
            <person name="Buell C.R."/>
            <person name="Ying K."/>
            <person name="Li Y."/>
            <person name="Lu T."/>
            <person name="Huang Y."/>
            <person name="Zhao Q."/>
            <person name="Feng Q."/>
            <person name="Zhang L."/>
            <person name="Zhu J."/>
            <person name="Weng Q."/>
            <person name="Mu J."/>
            <person name="Lu Y."/>
            <person name="Fan D."/>
            <person name="Liu Y."/>
            <person name="Guan J."/>
            <person name="Zhang Y."/>
            <person name="Yu S."/>
            <person name="Liu X."/>
            <person name="Zhang Y."/>
            <person name="Hong G."/>
            <person name="Han B."/>
            <person name="Choisne N."/>
            <person name="Demange N."/>
            <person name="Orjeda G."/>
            <person name="Samain S."/>
            <person name="Cattolico L."/>
            <person name="Pelletier E."/>
            <person name="Couloux A."/>
            <person name="Segurens B."/>
            <person name="Wincker P."/>
            <person name="D'Hont A."/>
            <person name="Scarpelli C."/>
            <person name="Weissenbach J."/>
            <person name="Salanoubat M."/>
            <person name="Quetier F."/>
            <person name="Yu Y."/>
            <person name="Kim H.R."/>
            <person name="Rambo T."/>
            <person name="Currie J."/>
            <person name="Collura K."/>
            <person name="Luo M."/>
            <person name="Yang T."/>
            <person name="Ammiraju J.S.S."/>
            <person name="Engler F."/>
            <person name="Soderlund C."/>
            <person name="Wing R.A."/>
            <person name="Palmer L.E."/>
            <person name="de la Bastide M."/>
            <person name="Spiegel L."/>
            <person name="Nascimento L."/>
            <person name="Zutavern T."/>
            <person name="O'Shaughnessy A."/>
            <person name="Dike S."/>
            <person name="Dedhia N."/>
            <person name="Preston R."/>
            <person name="Balija V."/>
            <person name="McCombie W.R."/>
            <person name="Chow T."/>
            <person name="Chen H."/>
            <person name="Chung M."/>
            <person name="Chen C."/>
            <person name="Shaw J."/>
            <person name="Wu H."/>
            <person name="Hsiao K."/>
            <person name="Chao Y."/>
            <person name="Chu M."/>
            <person name="Cheng C."/>
            <person name="Hour A."/>
            <person name="Lee P."/>
            <person name="Lin S."/>
            <person name="Lin Y."/>
            <person name="Liou J."/>
            <person name="Liu S."/>
            <person name="Hsing Y."/>
            <person name="Raghuvanshi S."/>
            <person name="Mohanty A."/>
            <person name="Bharti A.K."/>
            <person name="Gaur A."/>
            <person name="Gupta V."/>
            <person name="Kumar D."/>
            <person name="Ravi V."/>
            <person name="Vij S."/>
            <person name="Kapur A."/>
            <person name="Khurana P."/>
            <person name="Khurana P."/>
            <person name="Khurana J.P."/>
            <person name="Tyagi A.K."/>
            <person name="Gaikwad K."/>
            <person name="Singh A."/>
            <person name="Dalal V."/>
            <person name="Srivastava S."/>
            <person name="Dixit A."/>
            <person name="Pal A.K."/>
            <person name="Ghazi I.A."/>
            <person name="Yadav M."/>
            <person name="Pandit A."/>
            <person name="Bhargava A."/>
            <person name="Sureshbabu K."/>
            <person name="Batra K."/>
            <person name="Sharma T.R."/>
            <person name="Mohapatra T."/>
            <person name="Singh N.K."/>
            <person name="Messing J."/>
            <person name="Nelson A.B."/>
            <person name="Fuks G."/>
            <person name="Kavchok S."/>
            <person name="Keizer G."/>
            <person name="Linton E."/>
            <person name="Llaca V."/>
            <person name="Song R."/>
            <person name="Tanyolac B."/>
            <person name="Young S."/>
            <person name="Ho-Il K."/>
            <person name="Hahn J.H."/>
            <person name="Sangsakoo G."/>
            <person name="Vanavichit A."/>
            <person name="de Mattos Luiz.A.T."/>
            <person name="Zimmer P.D."/>
            <person name="Malone G."/>
            <person name="Dellagostin O."/>
            <person name="de Oliveira A.C."/>
            <person name="Bevan M."/>
            <person name="Bancroft I."/>
            <person name="Minx P."/>
            <person name="Cordum H."/>
            <person name="Wilson R."/>
            <person name="Cheng Z."/>
            <person name="Jin W."/>
            <person name="Jiang J."/>
            <person name="Leong S.A."/>
            <person name="Iwama H."/>
            <person name="Gojobori T."/>
            <person name="Itoh T."/>
            <person name="Niimura Y."/>
            <person name="Fujii Y."/>
            <person name="Habara T."/>
            <person name="Sakai H."/>
            <person name="Sato Y."/>
            <person name="Wilson G."/>
            <person name="Kumar K."/>
            <person name="McCouch S."/>
            <person name="Juretic N."/>
            <person name="Hoen D."/>
            <person name="Wright S."/>
            <person name="Bruskiewich R."/>
            <person name="Bureau T."/>
            <person name="Miyao A."/>
            <person name="Hirochika H."/>
            <person name="Nishikawa T."/>
            <person name="Kadowaki K."/>
            <person name="Sugiura M."/>
            <person name="Burr B."/>
            <person name="Sasaki T."/>
        </authorList>
    </citation>
    <scope>NUCLEOTIDE SEQUENCE [LARGE SCALE GENOMIC DNA]</scope>
    <source>
        <strain evidence="4">cv. Nipponbare</strain>
    </source>
</reference>
<reference evidence="3" key="2">
    <citation type="submission" date="2002-06" db="EMBL/GenBank/DDBJ databases">
        <title>Oryza sativa nipponbare(GA3) genomic DNA, chromosome 8, BAC clone:OSJNBb0094P23.</title>
        <authorList>
            <person name="Sasaki T."/>
            <person name="Matsumoto T."/>
            <person name="Katayose Y."/>
        </authorList>
    </citation>
    <scope>NUCLEOTIDE SEQUENCE</scope>
</reference>
<dbReference type="EMBL" id="AP004589">
    <property type="protein sequence ID" value="BAD03211.1"/>
    <property type="molecule type" value="Genomic_DNA"/>
</dbReference>
<gene>
    <name evidence="3" type="ORF">OSJNBb0094P23.32</name>
    <name evidence="2" type="ORF">P0556A11.3</name>
</gene>
<accession>Q6Z1J2</accession>
<evidence type="ECO:0000313" key="4">
    <source>
        <dbReference type="Proteomes" id="UP000000763"/>
    </source>
</evidence>
<reference evidence="4" key="4">
    <citation type="journal article" date="2008" name="Nucleic Acids Res.">
        <title>The rice annotation project database (RAP-DB): 2008 update.</title>
        <authorList>
            <consortium name="The rice annotation project (RAP)"/>
        </authorList>
    </citation>
    <scope>GENOME REANNOTATION</scope>
    <source>
        <strain evidence="4">cv. Nipponbare</strain>
    </source>
</reference>
<evidence type="ECO:0000313" key="2">
    <source>
        <dbReference type="EMBL" id="BAD03211.1"/>
    </source>
</evidence>
<reference evidence="2" key="1">
    <citation type="submission" date="2001-12" db="EMBL/GenBank/DDBJ databases">
        <title>Oryza sativa nipponbare(GA3) genomic DNA, chromosome 8, PAC clone:P0556A11.</title>
        <authorList>
            <person name="Sasaki T."/>
            <person name="Matsumoto T."/>
            <person name="Yamamoto K."/>
        </authorList>
    </citation>
    <scope>NUCLEOTIDE SEQUENCE</scope>
</reference>
<sequence>MLSAELYRLAAPSLLPTWNEEREPTTNELAPSKAIGPRATQLHTDGATKDGTMI</sequence>
<feature type="region of interest" description="Disordered" evidence="1">
    <location>
        <begin position="18"/>
        <end position="54"/>
    </location>
</feature>